<dbReference type="RefSeq" id="WP_209669212.1">
    <property type="nucleotide sequence ID" value="NZ_JAGGMS010000001.1"/>
</dbReference>
<evidence type="ECO:0000313" key="1">
    <source>
        <dbReference type="EMBL" id="MBP2186265.1"/>
    </source>
</evidence>
<reference evidence="1 2" key="1">
    <citation type="submission" date="2021-03" db="EMBL/GenBank/DDBJ databases">
        <title>Sequencing the genomes of 1000 actinobacteria strains.</title>
        <authorList>
            <person name="Klenk H.-P."/>
        </authorList>
    </citation>
    <scope>NUCLEOTIDE SEQUENCE [LARGE SCALE GENOMIC DNA]</scope>
    <source>
        <strain evidence="1 2">DSM 45510</strain>
    </source>
</reference>
<keyword evidence="2" id="KW-1185">Reference proteome</keyword>
<evidence type="ECO:0008006" key="3">
    <source>
        <dbReference type="Google" id="ProtNLM"/>
    </source>
</evidence>
<dbReference type="InterPro" id="IPR034660">
    <property type="entry name" value="DinB/YfiT-like"/>
</dbReference>
<dbReference type="Proteomes" id="UP000741013">
    <property type="component" value="Unassembled WGS sequence"/>
</dbReference>
<gene>
    <name evidence="1" type="ORF">JOM49_007791</name>
</gene>
<dbReference type="EMBL" id="JAGGMS010000001">
    <property type="protein sequence ID" value="MBP2186265.1"/>
    <property type="molecule type" value="Genomic_DNA"/>
</dbReference>
<sequence>MATTAEDVEKAVALALETLSAAPPENWEKSAGTLTWTCWETAEHLADDLFAYAAQLGLRREPVNRYVPFELIRRRPEAPDGVILADREYGPQGLLQVLETCGALLAAMVRTAPPSARGFHSLGVADPAGTAAMGIVEVLVHTHDLAEGLGLDWTPPADLCDRVLLRLFPDAPTGTDRWPTLLWATGRGELPGHPRLESWRWDSSVR</sequence>
<proteinExistence type="predicted"/>
<dbReference type="SUPFAM" id="SSF109854">
    <property type="entry name" value="DinB/YfiT-like putative metalloenzymes"/>
    <property type="match status" value="1"/>
</dbReference>
<evidence type="ECO:0000313" key="2">
    <source>
        <dbReference type="Proteomes" id="UP000741013"/>
    </source>
</evidence>
<comment type="caution">
    <text evidence="1">The sequence shown here is derived from an EMBL/GenBank/DDBJ whole genome shotgun (WGS) entry which is preliminary data.</text>
</comment>
<protein>
    <recommendedName>
        <fullName evidence="3">Mycothiol maleylpyruvate isomerase N-terminal domain-containing protein</fullName>
    </recommendedName>
</protein>
<accession>A0ABS4Q3L1</accession>
<dbReference type="Gene3D" id="1.20.120.450">
    <property type="entry name" value="dinb family like domain"/>
    <property type="match status" value="1"/>
</dbReference>
<organism evidence="1 2">
    <name type="scientific">Amycolatopsis magusensis</name>
    <dbReference type="NCBI Taxonomy" id="882444"/>
    <lineage>
        <taxon>Bacteria</taxon>
        <taxon>Bacillati</taxon>
        <taxon>Actinomycetota</taxon>
        <taxon>Actinomycetes</taxon>
        <taxon>Pseudonocardiales</taxon>
        <taxon>Pseudonocardiaceae</taxon>
        <taxon>Amycolatopsis</taxon>
    </lineage>
</organism>
<name>A0ABS4Q3L1_9PSEU</name>